<evidence type="ECO:0000256" key="4">
    <source>
        <dbReference type="SAM" id="SignalP"/>
    </source>
</evidence>
<feature type="repeat" description="ANK" evidence="3">
    <location>
        <begin position="127"/>
        <end position="159"/>
    </location>
</feature>
<keyword evidence="1" id="KW-0677">Repeat</keyword>
<dbReference type="PANTHER" id="PTHR24180">
    <property type="entry name" value="CYCLIN-DEPENDENT KINASE INHIBITOR 2C-RELATED"/>
    <property type="match status" value="1"/>
</dbReference>
<dbReference type="SUPFAM" id="SSF48403">
    <property type="entry name" value="Ankyrin repeat"/>
    <property type="match status" value="1"/>
</dbReference>
<keyword evidence="2 3" id="KW-0040">ANK repeat</keyword>
<evidence type="ECO:0000313" key="5">
    <source>
        <dbReference type="EMBL" id="MCS0608112.1"/>
    </source>
</evidence>
<gene>
    <name evidence="5" type="ORF">NX773_08040</name>
</gene>
<feature type="repeat" description="ANK" evidence="3">
    <location>
        <begin position="97"/>
        <end position="125"/>
    </location>
</feature>
<dbReference type="InterPro" id="IPR002110">
    <property type="entry name" value="Ankyrin_rpt"/>
</dbReference>
<dbReference type="RefSeq" id="WP_258855780.1">
    <property type="nucleotide sequence ID" value="NZ_JANUGV010000001.1"/>
</dbReference>
<dbReference type="Gene3D" id="1.25.40.20">
    <property type="entry name" value="Ankyrin repeat-containing domain"/>
    <property type="match status" value="2"/>
</dbReference>
<keyword evidence="4" id="KW-0732">Signal</keyword>
<comment type="caution">
    <text evidence="5">The sequence shown here is derived from an EMBL/GenBank/DDBJ whole genome shotgun (WGS) entry which is preliminary data.</text>
</comment>
<dbReference type="InterPro" id="IPR051637">
    <property type="entry name" value="Ank_repeat_dom-contain_49"/>
</dbReference>
<accession>A0ABT2BHX5</accession>
<name>A0ABT2BHX5_9BURK</name>
<feature type="signal peptide" evidence="4">
    <location>
        <begin position="1"/>
        <end position="25"/>
    </location>
</feature>
<reference evidence="5 6" key="1">
    <citation type="submission" date="2022-08" db="EMBL/GenBank/DDBJ databases">
        <title>Reclassification of Massilia species as members of the genera Telluria, Duganella, Pseudoduganella, Mokoshia gen. nov. and Zemynaea gen. nov. using orthogonal and non-orthogonal genome-based approaches.</title>
        <authorList>
            <person name="Bowman J.P."/>
        </authorList>
    </citation>
    <scope>NUCLEOTIDE SEQUENCE [LARGE SCALE GENOMIC DNA]</scope>
    <source>
        <strain evidence="5 6">JCM 31607</strain>
    </source>
</reference>
<dbReference type="PROSITE" id="PS50297">
    <property type="entry name" value="ANK_REP_REGION"/>
    <property type="match status" value="3"/>
</dbReference>
<keyword evidence="6" id="KW-1185">Reference proteome</keyword>
<feature type="repeat" description="ANK" evidence="3">
    <location>
        <begin position="163"/>
        <end position="195"/>
    </location>
</feature>
<evidence type="ECO:0000256" key="3">
    <source>
        <dbReference type="PROSITE-ProRule" id="PRU00023"/>
    </source>
</evidence>
<dbReference type="Pfam" id="PF12796">
    <property type="entry name" value="Ank_2"/>
    <property type="match status" value="1"/>
</dbReference>
<dbReference type="InterPro" id="IPR036770">
    <property type="entry name" value="Ankyrin_rpt-contain_sf"/>
</dbReference>
<feature type="chain" id="PRO_5047254479" evidence="4">
    <location>
        <begin position="26"/>
        <end position="223"/>
    </location>
</feature>
<sequence>MTTPRRAIFRSFLFSVCMLVGAAQAATSAQVAEFFRAVQTDDARTVKSMLAGGFDANSLNPIGGEPALVLAAREGSMQVLDTLLAHPGTRIDTPAVNGNTALMMAAFKHNMPAAQALLAKGAAVNRDGWTPLHYAAAGGDNEIARLLLDHGAKVDALSPRASGAYTPLMMAAREGHDSTALLLIDSGANPGLTNSEGLTPAQLAERAGKTQVAAAITARAAHH</sequence>
<dbReference type="Pfam" id="PF00023">
    <property type="entry name" value="Ank"/>
    <property type="match status" value="1"/>
</dbReference>
<dbReference type="SMART" id="SM00248">
    <property type="entry name" value="ANK"/>
    <property type="match status" value="4"/>
</dbReference>
<evidence type="ECO:0000256" key="2">
    <source>
        <dbReference type="ARBA" id="ARBA00023043"/>
    </source>
</evidence>
<dbReference type="PRINTS" id="PR01415">
    <property type="entry name" value="ANKYRIN"/>
</dbReference>
<evidence type="ECO:0000256" key="1">
    <source>
        <dbReference type="ARBA" id="ARBA00022737"/>
    </source>
</evidence>
<dbReference type="Proteomes" id="UP001205861">
    <property type="component" value="Unassembled WGS sequence"/>
</dbReference>
<evidence type="ECO:0000313" key="6">
    <source>
        <dbReference type="Proteomes" id="UP001205861"/>
    </source>
</evidence>
<dbReference type="EMBL" id="JANUGV010000001">
    <property type="protein sequence ID" value="MCS0608112.1"/>
    <property type="molecule type" value="Genomic_DNA"/>
</dbReference>
<dbReference type="PANTHER" id="PTHR24180:SF45">
    <property type="entry name" value="POLY [ADP-RIBOSE] POLYMERASE TANKYRASE"/>
    <property type="match status" value="1"/>
</dbReference>
<protein>
    <submittedName>
        <fullName evidence="5">Ankyrin repeat domain-containing protein</fullName>
    </submittedName>
</protein>
<dbReference type="PROSITE" id="PS50088">
    <property type="entry name" value="ANK_REPEAT"/>
    <property type="match status" value="3"/>
</dbReference>
<proteinExistence type="predicted"/>
<organism evidence="5 6">
    <name type="scientific">Massilia solisilvae</name>
    <dbReference type="NCBI Taxonomy" id="1811225"/>
    <lineage>
        <taxon>Bacteria</taxon>
        <taxon>Pseudomonadati</taxon>
        <taxon>Pseudomonadota</taxon>
        <taxon>Betaproteobacteria</taxon>
        <taxon>Burkholderiales</taxon>
        <taxon>Oxalobacteraceae</taxon>
        <taxon>Telluria group</taxon>
        <taxon>Massilia</taxon>
    </lineage>
</organism>